<evidence type="ECO:0000313" key="5">
    <source>
        <dbReference type="Proteomes" id="UP000605784"/>
    </source>
</evidence>
<keyword evidence="5" id="KW-1185">Reference proteome</keyword>
<comment type="caution">
    <text evidence="4">The sequence shown here is derived from an EMBL/GenBank/DDBJ whole genome shotgun (WGS) entry which is preliminary data.</text>
</comment>
<protein>
    <submittedName>
        <fullName evidence="4">Glutamine--scyllo-inositol aminotransferase</fullName>
    </submittedName>
</protein>
<dbReference type="InterPro" id="IPR015424">
    <property type="entry name" value="PyrdxlP-dep_Trfase"/>
</dbReference>
<organism evidence="4 5">
    <name type="scientific">Haloarcula pellucida</name>
    <dbReference type="NCBI Taxonomy" id="1427151"/>
    <lineage>
        <taxon>Archaea</taxon>
        <taxon>Methanobacteriati</taxon>
        <taxon>Methanobacteriota</taxon>
        <taxon>Stenosarchaea group</taxon>
        <taxon>Halobacteria</taxon>
        <taxon>Halobacteriales</taxon>
        <taxon>Haloarculaceae</taxon>
        <taxon>Haloarcula</taxon>
    </lineage>
</organism>
<dbReference type="InterPro" id="IPR015421">
    <property type="entry name" value="PyrdxlP-dep_Trfase_major"/>
</dbReference>
<dbReference type="PIRSF" id="PIRSF000390">
    <property type="entry name" value="PLP_StrS"/>
    <property type="match status" value="1"/>
</dbReference>
<dbReference type="Gene3D" id="3.90.1150.10">
    <property type="entry name" value="Aspartate Aminotransferase, domain 1"/>
    <property type="match status" value="1"/>
</dbReference>
<evidence type="ECO:0000313" key="4">
    <source>
        <dbReference type="EMBL" id="GGN88300.1"/>
    </source>
</evidence>
<dbReference type="Gene3D" id="3.40.640.10">
    <property type="entry name" value="Type I PLP-dependent aspartate aminotransferase-like (Major domain)"/>
    <property type="match status" value="1"/>
</dbReference>
<dbReference type="EMBL" id="BMOU01000001">
    <property type="protein sequence ID" value="GGN88300.1"/>
    <property type="molecule type" value="Genomic_DNA"/>
</dbReference>
<dbReference type="CDD" id="cd00616">
    <property type="entry name" value="AHBA_syn"/>
    <property type="match status" value="1"/>
</dbReference>
<dbReference type="GO" id="GO:0000271">
    <property type="term" value="P:polysaccharide biosynthetic process"/>
    <property type="evidence" value="ECO:0007669"/>
    <property type="project" value="TreeGrafter"/>
</dbReference>
<proteinExistence type="inferred from homology"/>
<dbReference type="PANTHER" id="PTHR30244:SF36">
    <property type="entry name" value="3-OXO-GLUCOSE-6-PHOSPHATE:GLUTAMATE AMINOTRANSFERASE"/>
    <property type="match status" value="1"/>
</dbReference>
<dbReference type="SUPFAM" id="SSF53383">
    <property type="entry name" value="PLP-dependent transferases"/>
    <property type="match status" value="1"/>
</dbReference>
<comment type="similarity">
    <text evidence="2 3">Belongs to the DegT/DnrJ/EryC1 family.</text>
</comment>
<dbReference type="Pfam" id="PF01041">
    <property type="entry name" value="DegT_DnrJ_EryC1"/>
    <property type="match status" value="1"/>
</dbReference>
<evidence type="ECO:0000256" key="3">
    <source>
        <dbReference type="RuleBase" id="RU004508"/>
    </source>
</evidence>
<dbReference type="Proteomes" id="UP000605784">
    <property type="component" value="Unassembled WGS sequence"/>
</dbReference>
<sequence length="366" mass="39671">MTEQVPFTDVYVDRDIVDSVVETLESRRYVKGPRVEELEAQFAETCGVDHAVGVSSGTAALYLAMKSAGIGEGDEVLVPGHTFFATVSPVVELGADPVFVDVDPETYTMSGTDLARTAAAAEDPAAVVPVHLYGHPAEMQTVRSVADAHDLTVIEDACQAHGATYCGDPVGSLGDAACFSFYPSKNMTVAGDGGILVTDDEGLARTARELRNHGRDTDGNHVRVGLNHRLDEVSAAAGLEQLSHLADWNADRAAAANRYRDRLADVDAVQLPVERDEATHVYHLFVVQVPDRDGLRAYLDDEGVQTGIHYDPPVHLTPAMRDHLSEVPSLPETERLCTRIVSLPMHPRITDEEIDRVCEAIRGYYA</sequence>
<gene>
    <name evidence="4" type="ORF">GCM10009030_07860</name>
</gene>
<evidence type="ECO:0000256" key="2">
    <source>
        <dbReference type="ARBA" id="ARBA00037999"/>
    </source>
</evidence>
<dbReference type="PANTHER" id="PTHR30244">
    <property type="entry name" value="TRANSAMINASE"/>
    <property type="match status" value="1"/>
</dbReference>
<keyword evidence="4" id="KW-0808">Transferase</keyword>
<keyword evidence="1 3" id="KW-0663">Pyridoxal phosphate</keyword>
<dbReference type="GO" id="GO:0030170">
    <property type="term" value="F:pyridoxal phosphate binding"/>
    <property type="evidence" value="ECO:0007669"/>
    <property type="project" value="TreeGrafter"/>
</dbReference>
<dbReference type="GO" id="GO:0008483">
    <property type="term" value="F:transaminase activity"/>
    <property type="evidence" value="ECO:0007669"/>
    <property type="project" value="UniProtKB-KW"/>
</dbReference>
<dbReference type="RefSeq" id="WP_188994728.1">
    <property type="nucleotide sequence ID" value="NZ_BMOU01000001.1"/>
</dbReference>
<accession>A0A830GHG3</accession>
<name>A0A830GHG3_9EURY</name>
<keyword evidence="4" id="KW-0032">Aminotransferase</keyword>
<reference evidence="4" key="2">
    <citation type="submission" date="2020-09" db="EMBL/GenBank/DDBJ databases">
        <authorList>
            <person name="Sun Q."/>
            <person name="Ohkuma M."/>
        </authorList>
    </citation>
    <scope>NUCLEOTIDE SEQUENCE</scope>
    <source>
        <strain evidence="4">JCM 17820</strain>
    </source>
</reference>
<reference evidence="4" key="1">
    <citation type="journal article" date="2014" name="Int. J. Syst. Evol. Microbiol.">
        <title>Complete genome sequence of Corynebacterium casei LMG S-19264T (=DSM 44701T), isolated from a smear-ripened cheese.</title>
        <authorList>
            <consortium name="US DOE Joint Genome Institute (JGI-PGF)"/>
            <person name="Walter F."/>
            <person name="Albersmeier A."/>
            <person name="Kalinowski J."/>
            <person name="Ruckert C."/>
        </authorList>
    </citation>
    <scope>NUCLEOTIDE SEQUENCE</scope>
    <source>
        <strain evidence="4">JCM 17820</strain>
    </source>
</reference>
<dbReference type="InterPro" id="IPR000653">
    <property type="entry name" value="DegT/StrS_aminotransferase"/>
</dbReference>
<dbReference type="InterPro" id="IPR015422">
    <property type="entry name" value="PyrdxlP-dep_Trfase_small"/>
</dbReference>
<dbReference type="AlphaFoldDB" id="A0A830GHG3"/>
<evidence type="ECO:0000256" key="1">
    <source>
        <dbReference type="ARBA" id="ARBA00022898"/>
    </source>
</evidence>